<evidence type="ECO:0000256" key="7">
    <source>
        <dbReference type="ARBA" id="ARBA00022964"/>
    </source>
</evidence>
<dbReference type="AlphaFoldDB" id="A0AAD9KU16"/>
<evidence type="ECO:0000256" key="10">
    <source>
        <dbReference type="ARBA" id="ARBA00023015"/>
    </source>
</evidence>
<feature type="compositionally biased region" description="Polar residues" evidence="14">
    <location>
        <begin position="566"/>
        <end position="581"/>
    </location>
</feature>
<evidence type="ECO:0000256" key="9">
    <source>
        <dbReference type="ARBA" id="ARBA00023004"/>
    </source>
</evidence>
<evidence type="ECO:0000259" key="17">
    <source>
        <dbReference type="PROSITE" id="PS51184"/>
    </source>
</evidence>
<feature type="compositionally biased region" description="Basic and acidic residues" evidence="14">
    <location>
        <begin position="700"/>
        <end position="714"/>
    </location>
</feature>
<dbReference type="InterPro" id="IPR006553">
    <property type="entry name" value="Leu-rich_rpt_Cys-con_subtyp"/>
</dbReference>
<evidence type="ECO:0000256" key="1">
    <source>
        <dbReference type="ARBA" id="ARBA00004123"/>
    </source>
</evidence>
<keyword evidence="19" id="KW-1185">Reference proteome</keyword>
<evidence type="ECO:0000256" key="3">
    <source>
        <dbReference type="ARBA" id="ARBA00022723"/>
    </source>
</evidence>
<dbReference type="Gene3D" id="1.20.58.1360">
    <property type="match status" value="1"/>
</dbReference>
<dbReference type="CDD" id="cd22122">
    <property type="entry name" value="F-box_JHDM"/>
    <property type="match status" value="1"/>
</dbReference>
<evidence type="ECO:0000256" key="14">
    <source>
        <dbReference type="SAM" id="MobiDB-lite"/>
    </source>
</evidence>
<dbReference type="InterPro" id="IPR019787">
    <property type="entry name" value="Znf_PHD-finger"/>
</dbReference>
<dbReference type="Gene3D" id="3.30.40.10">
    <property type="entry name" value="Zinc/RING finger domain, C3HC4 (zinc finger)"/>
    <property type="match status" value="1"/>
</dbReference>
<dbReference type="InterPro" id="IPR013083">
    <property type="entry name" value="Znf_RING/FYVE/PHD"/>
</dbReference>
<dbReference type="Gene3D" id="2.60.120.650">
    <property type="entry name" value="Cupin"/>
    <property type="match status" value="1"/>
</dbReference>
<feature type="domain" description="JmjC" evidence="17">
    <location>
        <begin position="1"/>
        <end position="115"/>
    </location>
</feature>
<dbReference type="SUPFAM" id="SSF52047">
    <property type="entry name" value="RNI-like"/>
    <property type="match status" value="1"/>
</dbReference>
<keyword evidence="7" id="KW-0223">Dioxygenase</keyword>
<feature type="region of interest" description="Disordered" evidence="14">
    <location>
        <begin position="152"/>
        <end position="262"/>
    </location>
</feature>
<dbReference type="Pfam" id="PF25372">
    <property type="entry name" value="DUF7885"/>
    <property type="match status" value="1"/>
</dbReference>
<dbReference type="InterPro" id="IPR003347">
    <property type="entry name" value="JmjC_dom"/>
</dbReference>
<feature type="region of interest" description="Disordered" evidence="14">
    <location>
        <begin position="514"/>
        <end position="606"/>
    </location>
</feature>
<evidence type="ECO:0000256" key="11">
    <source>
        <dbReference type="ARBA" id="ARBA00023163"/>
    </source>
</evidence>
<dbReference type="GO" id="GO:0006325">
    <property type="term" value="P:chromatin organization"/>
    <property type="evidence" value="ECO:0007669"/>
    <property type="project" value="UniProtKB-KW"/>
</dbReference>
<sequence>MSVAGCYTDFHIDMGGTSVWYHILHGQKVFWMIPPTDENLELYEQWTLSGKQGDVFFGDKVKKCQKITLEAGYTFFIPPGWIHAVFTPKDSLVFGGNFIHSFNVPKQLRMFEVENTTHVPQKFRYPFFVEIHWYVLERYVTQLTGKQHCVKFDPEAGEGEDKTDVKSVCSKMSDSSSEQSRCRSHDEDWCSSPRSPVIDEHNYGCDSKTDIKQDDGSELDSPKPDVSGSDSKGSRASARGNRSSGDLHNNKSGKTVKNLDPSELIKPMSVKLENCMAAASKKTWTHLTKYELEGLAVIIQWLEELPPNKKRVPADIPDPDGLLRDAKTMLAAHASDNTQLAVTGEPTLKWPPQKEKLRKHRLMTPKKLKAGGTSGVRRRRVRCKMCEPCTRQECGECNFCKDMKKFGGPGRLKQTCTSRQCMAPVLAHSATCYICNTADEVKQEEGDDSAPPTSLMECGICWEIVHPTCMAEKFPNLSHEGIVNEDLPSSWECPKCCDGGKQGQMKPRIVKGLPQKHTSEHHPSTSGSDDSLNVKVKENQPQSPPPDVTANQDRKTLERGHRRTRSNLTDTRNVLANTDAATNGHDKGDSPAKGRRRAHEDTVEKEVIPKKKLCALEKSPLKKTAADRSSGTASPVAPPMASPVSRLTSRGRETDSDKGTYRKRPHGASSSNQGASLPRSVSPAPVGSLSDVEADESDDRDTGGSRGKEADPLKQPRTLIQKYAIRPAPVSPPPECVPTTSGDRHALERALWTRVFTELSPADLARCMAVCRTWNRWCLDSRLWHVVDLSRRRITKQHLIGVVLRQPLRLDLGWTNVSRRQLSWLVSRLPRLAHLSLAGNCWQAITALCSSSCPLLVGLDLKWAQGVRDPCIKDLLSPPLDHRPGVDDSVSRLHRCEALNLAGSDVTDASMALIVRFMPRLASLDLSYCTRITDSGVDMLSEANSATCRSLVRVNLTGCQQLTDACLAYLSGVAQLRDLTLAGCPHITKRACLQFIENASGRRNLVMHEDRHIVSTQ</sequence>
<feature type="compositionally biased region" description="Basic and acidic residues" evidence="14">
    <location>
        <begin position="197"/>
        <end position="223"/>
    </location>
</feature>
<keyword evidence="4 13" id="KW-0863">Zinc-finger</keyword>
<keyword evidence="2" id="KW-0678">Repressor</keyword>
<dbReference type="Pfam" id="PF02008">
    <property type="entry name" value="zf-CXXC"/>
    <property type="match status" value="1"/>
</dbReference>
<dbReference type="Gene3D" id="3.80.10.10">
    <property type="entry name" value="Ribonuclease Inhibitor"/>
    <property type="match status" value="1"/>
</dbReference>
<feature type="compositionally biased region" description="Basic and acidic residues" evidence="14">
    <location>
        <begin position="584"/>
        <end position="606"/>
    </location>
</feature>
<dbReference type="Pfam" id="PF16866">
    <property type="entry name" value="PHD_4"/>
    <property type="match status" value="1"/>
</dbReference>
<feature type="compositionally biased region" description="Basic and acidic residues" evidence="14">
    <location>
        <begin position="650"/>
        <end position="660"/>
    </location>
</feature>
<dbReference type="Proteomes" id="UP001209878">
    <property type="component" value="Unassembled WGS sequence"/>
</dbReference>
<reference evidence="18" key="1">
    <citation type="journal article" date="2023" name="Mol. Biol. Evol.">
        <title>Third-Generation Sequencing Reveals the Adaptive Role of the Epigenome in Three Deep-Sea Polychaetes.</title>
        <authorList>
            <person name="Perez M."/>
            <person name="Aroh O."/>
            <person name="Sun Y."/>
            <person name="Lan Y."/>
            <person name="Juniper S.K."/>
            <person name="Young C.R."/>
            <person name="Angers B."/>
            <person name="Qian P.Y."/>
        </authorList>
    </citation>
    <scope>NUCLEOTIDE SEQUENCE</scope>
    <source>
        <strain evidence="18">R07B-5</strain>
    </source>
</reference>
<comment type="caution">
    <text evidence="18">The sequence shown here is derived from an EMBL/GenBank/DDBJ whole genome shotgun (WGS) entry which is preliminary data.</text>
</comment>
<dbReference type="GO" id="GO:0051213">
    <property type="term" value="F:dioxygenase activity"/>
    <property type="evidence" value="ECO:0007669"/>
    <property type="project" value="UniProtKB-KW"/>
</dbReference>
<evidence type="ECO:0000256" key="13">
    <source>
        <dbReference type="PROSITE-ProRule" id="PRU00509"/>
    </source>
</evidence>
<dbReference type="SUPFAM" id="SSF51197">
    <property type="entry name" value="Clavaminate synthase-like"/>
    <property type="match status" value="1"/>
</dbReference>
<comment type="subcellular location">
    <subcellularLocation>
        <location evidence="1">Nucleus</location>
    </subcellularLocation>
</comment>
<dbReference type="PROSITE" id="PS01359">
    <property type="entry name" value="ZF_PHD_1"/>
    <property type="match status" value="1"/>
</dbReference>
<dbReference type="GO" id="GO:0005634">
    <property type="term" value="C:nucleus"/>
    <property type="evidence" value="ECO:0007669"/>
    <property type="project" value="UniProtKB-SubCell"/>
</dbReference>
<evidence type="ECO:0000256" key="4">
    <source>
        <dbReference type="ARBA" id="ARBA00022771"/>
    </source>
</evidence>
<evidence type="ECO:0000313" key="18">
    <source>
        <dbReference type="EMBL" id="KAK2177359.1"/>
    </source>
</evidence>
<dbReference type="PROSITE" id="PS51184">
    <property type="entry name" value="JMJC"/>
    <property type="match status" value="1"/>
</dbReference>
<dbReference type="InterPro" id="IPR032675">
    <property type="entry name" value="LRR_dom_sf"/>
</dbReference>
<dbReference type="EMBL" id="JAODUO010000603">
    <property type="protein sequence ID" value="KAK2177359.1"/>
    <property type="molecule type" value="Genomic_DNA"/>
</dbReference>
<name>A0AAD9KU16_RIDPI</name>
<dbReference type="SMART" id="SM00367">
    <property type="entry name" value="LRR_CC"/>
    <property type="match status" value="3"/>
</dbReference>
<evidence type="ECO:0000256" key="12">
    <source>
        <dbReference type="ARBA" id="ARBA00023242"/>
    </source>
</evidence>
<feature type="compositionally biased region" description="Low complexity" evidence="14">
    <location>
        <begin position="234"/>
        <end position="244"/>
    </location>
</feature>
<keyword evidence="6" id="KW-0156">Chromatin regulator</keyword>
<keyword evidence="10" id="KW-0805">Transcription regulation</keyword>
<evidence type="ECO:0000256" key="2">
    <source>
        <dbReference type="ARBA" id="ARBA00022491"/>
    </source>
</evidence>
<feature type="compositionally biased region" description="Basic and acidic residues" evidence="14">
    <location>
        <begin position="152"/>
        <end position="165"/>
    </location>
</feature>
<proteinExistence type="predicted"/>
<dbReference type="CDD" id="cd15555">
    <property type="entry name" value="PHD_KDM2A_2B"/>
    <property type="match status" value="1"/>
</dbReference>
<dbReference type="PANTHER" id="PTHR23123">
    <property type="entry name" value="PHD/F-BOX CONTAINING PROTEIN"/>
    <property type="match status" value="1"/>
</dbReference>
<dbReference type="Pfam" id="PF17811">
    <property type="entry name" value="JHD"/>
    <property type="match status" value="1"/>
</dbReference>
<keyword evidence="12" id="KW-0539">Nucleus</keyword>
<dbReference type="InterPro" id="IPR001810">
    <property type="entry name" value="F-box_dom"/>
</dbReference>
<evidence type="ECO:0000256" key="5">
    <source>
        <dbReference type="ARBA" id="ARBA00022833"/>
    </source>
</evidence>
<dbReference type="InterPro" id="IPR002857">
    <property type="entry name" value="Znf_CXXC"/>
</dbReference>
<keyword evidence="8" id="KW-0560">Oxidoreductase</keyword>
<accession>A0AAD9KU16</accession>
<dbReference type="PROSITE" id="PS50016">
    <property type="entry name" value="ZF_PHD_2"/>
    <property type="match status" value="1"/>
</dbReference>
<feature type="region of interest" description="Disordered" evidence="14">
    <location>
        <begin position="619"/>
        <end position="717"/>
    </location>
</feature>
<keyword evidence="5" id="KW-0862">Zinc</keyword>
<feature type="compositionally biased region" description="Low complexity" evidence="14">
    <location>
        <begin position="166"/>
        <end position="179"/>
    </location>
</feature>
<dbReference type="CDD" id="cd21743">
    <property type="entry name" value="CTD_KDM2A_2B-like"/>
    <property type="match status" value="1"/>
</dbReference>
<evidence type="ECO:0000259" key="15">
    <source>
        <dbReference type="PROSITE" id="PS50016"/>
    </source>
</evidence>
<dbReference type="GO" id="GO:0003677">
    <property type="term" value="F:DNA binding"/>
    <property type="evidence" value="ECO:0007669"/>
    <property type="project" value="InterPro"/>
</dbReference>
<gene>
    <name evidence="18" type="ORF">NP493_603g02024</name>
</gene>
<dbReference type="InterPro" id="IPR041070">
    <property type="entry name" value="JHD"/>
</dbReference>
<feature type="domain" description="PHD-type" evidence="15">
    <location>
        <begin position="429"/>
        <end position="499"/>
    </location>
</feature>
<evidence type="ECO:0000256" key="8">
    <source>
        <dbReference type="ARBA" id="ARBA00023002"/>
    </source>
</evidence>
<dbReference type="PROSITE" id="PS51058">
    <property type="entry name" value="ZF_CXXC"/>
    <property type="match status" value="1"/>
</dbReference>
<dbReference type="InterPro" id="IPR019786">
    <property type="entry name" value="Zinc_finger_PHD-type_CS"/>
</dbReference>
<dbReference type="Pfam" id="PF12937">
    <property type="entry name" value="F-box-like"/>
    <property type="match status" value="1"/>
</dbReference>
<feature type="compositionally biased region" description="Polar residues" evidence="14">
    <location>
        <begin position="246"/>
        <end position="255"/>
    </location>
</feature>
<keyword evidence="9" id="KW-0408">Iron</keyword>
<organism evidence="18 19">
    <name type="scientific">Ridgeia piscesae</name>
    <name type="common">Tubeworm</name>
    <dbReference type="NCBI Taxonomy" id="27915"/>
    <lineage>
        <taxon>Eukaryota</taxon>
        <taxon>Metazoa</taxon>
        <taxon>Spiralia</taxon>
        <taxon>Lophotrochozoa</taxon>
        <taxon>Annelida</taxon>
        <taxon>Polychaeta</taxon>
        <taxon>Sedentaria</taxon>
        <taxon>Canalipalpata</taxon>
        <taxon>Sabellida</taxon>
        <taxon>Siboglinidae</taxon>
        <taxon>Ridgeia</taxon>
    </lineage>
</organism>
<keyword evidence="11" id="KW-0804">Transcription</keyword>
<keyword evidence="3" id="KW-0479">Metal-binding</keyword>
<feature type="domain" description="CXXC-type" evidence="16">
    <location>
        <begin position="376"/>
        <end position="422"/>
    </location>
</feature>
<evidence type="ECO:0000259" key="16">
    <source>
        <dbReference type="PROSITE" id="PS51058"/>
    </source>
</evidence>
<evidence type="ECO:0000313" key="19">
    <source>
        <dbReference type="Proteomes" id="UP001209878"/>
    </source>
</evidence>
<dbReference type="Pfam" id="PF02373">
    <property type="entry name" value="JmjC"/>
    <property type="match status" value="1"/>
</dbReference>
<dbReference type="SMART" id="SM00558">
    <property type="entry name" value="JmjC"/>
    <property type="match status" value="1"/>
</dbReference>
<evidence type="ECO:0000256" key="6">
    <source>
        <dbReference type="ARBA" id="ARBA00022853"/>
    </source>
</evidence>
<dbReference type="GO" id="GO:0008270">
    <property type="term" value="F:zinc ion binding"/>
    <property type="evidence" value="ECO:0007669"/>
    <property type="project" value="UniProtKB-KW"/>
</dbReference>
<protein>
    <submittedName>
        <fullName evidence="18">Uncharacterized protein</fullName>
    </submittedName>
</protein>
<dbReference type="InterPro" id="IPR050690">
    <property type="entry name" value="JHDM1_Histone_Demethylase"/>
</dbReference>
<dbReference type="InterPro" id="IPR057207">
    <property type="entry name" value="FBXL15_LRR"/>
</dbReference>